<accession>A0A2H0KMW1</accession>
<dbReference type="EMBL" id="PCVL01000026">
    <property type="protein sequence ID" value="PIQ72591.1"/>
    <property type="molecule type" value="Genomic_DNA"/>
</dbReference>
<name>A0A2H0KMW1_9BACT</name>
<proteinExistence type="predicted"/>
<comment type="caution">
    <text evidence="1">The sequence shown here is derived from an EMBL/GenBank/DDBJ whole genome shotgun (WGS) entry which is preliminary data.</text>
</comment>
<reference evidence="1 2" key="1">
    <citation type="submission" date="2017-09" db="EMBL/GenBank/DDBJ databases">
        <title>Depth-based differentiation of microbial function through sediment-hosted aquifers and enrichment of novel symbionts in the deep terrestrial subsurface.</title>
        <authorList>
            <person name="Probst A.J."/>
            <person name="Ladd B."/>
            <person name="Jarett J.K."/>
            <person name="Geller-Mcgrath D.E."/>
            <person name="Sieber C.M."/>
            <person name="Emerson J.B."/>
            <person name="Anantharaman K."/>
            <person name="Thomas B.C."/>
            <person name="Malmstrom R."/>
            <person name="Stieglmeier M."/>
            <person name="Klingl A."/>
            <person name="Woyke T."/>
            <person name="Ryan C.M."/>
            <person name="Banfield J.F."/>
        </authorList>
    </citation>
    <scope>NUCLEOTIDE SEQUENCE [LARGE SCALE GENOMIC DNA]</scope>
    <source>
        <strain evidence="1">CG11_big_fil_rev_8_21_14_0_20_35_14</strain>
    </source>
</reference>
<sequence>MSPKWKETIKEKARLLRKQGYSYGQLTKELKVPKSTLHEWIRGVKRPAKFSRLDRIRWIKEIQPLGAQGNKRKREKIVSQIIKEAKNEVSKIQINHETRKAILSLLYWAEGTKVRGALQFANTDPKLILLFINLLRQCYKLDESKFRIRLHLHYYHKVKEIKAYWSKLLSIPTNQFEKIYRKSRSKEKKFRRNYGGICFVKYYNVYLKEKIVQYGYALGEKIAGKVHVPVA</sequence>
<evidence type="ECO:0000313" key="1">
    <source>
        <dbReference type="EMBL" id="PIQ72591.1"/>
    </source>
</evidence>
<evidence type="ECO:0000313" key="2">
    <source>
        <dbReference type="Proteomes" id="UP000229570"/>
    </source>
</evidence>
<dbReference type="Proteomes" id="UP000229570">
    <property type="component" value="Unassembled WGS sequence"/>
</dbReference>
<protein>
    <submittedName>
        <fullName evidence="1">Uncharacterized protein</fullName>
    </submittedName>
</protein>
<gene>
    <name evidence="1" type="ORF">COV86_02165</name>
</gene>
<organism evidence="1 2">
    <name type="scientific">Candidatus Roizmanbacteria bacterium CG11_big_fil_rev_8_21_14_0_20_35_14</name>
    <dbReference type="NCBI Taxonomy" id="1974855"/>
    <lineage>
        <taxon>Bacteria</taxon>
        <taxon>Candidatus Roizmaniibacteriota</taxon>
    </lineage>
</organism>
<dbReference type="AlphaFoldDB" id="A0A2H0KMW1"/>